<dbReference type="EMBL" id="CP002545">
    <property type="protein sequence ID" value="ADY51215.1"/>
    <property type="molecule type" value="Genomic_DNA"/>
</dbReference>
<dbReference type="RefSeq" id="WP_013631716.1">
    <property type="nucleotide sequence ID" value="NC_015177.1"/>
</dbReference>
<reference evidence="3" key="2">
    <citation type="submission" date="2011-02" db="EMBL/GenBank/DDBJ databases">
        <title>The complete genome of Pedobacter saltans DSM 12145.</title>
        <authorList>
            <consortium name="US DOE Joint Genome Institute (JGI-PGF)"/>
            <person name="Lucas S."/>
            <person name="Copeland A."/>
            <person name="Lapidus A."/>
            <person name="Bruce D."/>
            <person name="Goodwin L."/>
            <person name="Pitluck S."/>
            <person name="Kyrpides N."/>
            <person name="Mavromatis K."/>
            <person name="Pagani I."/>
            <person name="Ivanova N."/>
            <person name="Ovchinnikova G."/>
            <person name="Lu M."/>
            <person name="Detter J.C."/>
            <person name="Han C."/>
            <person name="Land M."/>
            <person name="Hauser L."/>
            <person name="Markowitz V."/>
            <person name="Cheng J.-F."/>
            <person name="Hugenholtz P."/>
            <person name="Woyke T."/>
            <person name="Wu D."/>
            <person name="Tindall B."/>
            <person name="Pomrenke H.G."/>
            <person name="Brambilla E."/>
            <person name="Klenk H.-P."/>
            <person name="Eisen J.A."/>
        </authorList>
    </citation>
    <scope>NUCLEOTIDE SEQUENCE [LARGE SCALE GENOMIC DNA]</scope>
    <source>
        <strain evidence="3">ATCC 51119 / DSM 12145 / JCM 21818 / LMG 10337 / NBRC 100064 / NCIMB 13643</strain>
    </source>
</reference>
<dbReference type="STRING" id="762903.Pedsa_0639"/>
<dbReference type="Proteomes" id="UP000000310">
    <property type="component" value="Chromosome"/>
</dbReference>
<evidence type="ECO:0000313" key="2">
    <source>
        <dbReference type="EMBL" id="ADY51215.1"/>
    </source>
</evidence>
<feature type="signal peptide" evidence="1">
    <location>
        <begin position="1"/>
        <end position="24"/>
    </location>
</feature>
<evidence type="ECO:0008006" key="4">
    <source>
        <dbReference type="Google" id="ProtNLM"/>
    </source>
</evidence>
<feature type="chain" id="PRO_5003256789" description="Outer membrane protein beta-barrel domain-containing protein" evidence="1">
    <location>
        <begin position="25"/>
        <end position="173"/>
    </location>
</feature>
<reference evidence="2 3" key="1">
    <citation type="journal article" date="2011" name="Stand. Genomic Sci.">
        <title>Complete genome sequence of the gliding, heparinolytic Pedobacter saltans type strain (113).</title>
        <authorList>
            <person name="Liolios K."/>
            <person name="Sikorski J."/>
            <person name="Lu M."/>
            <person name="Nolan M."/>
            <person name="Lapidus A."/>
            <person name="Lucas S."/>
            <person name="Hammon N."/>
            <person name="Deshpande S."/>
            <person name="Cheng J.F."/>
            <person name="Tapia R."/>
            <person name="Han C."/>
            <person name="Goodwin L."/>
            <person name="Pitluck S."/>
            <person name="Huntemann M."/>
            <person name="Ivanova N."/>
            <person name="Pagani I."/>
            <person name="Mavromatis K."/>
            <person name="Ovchinikova G."/>
            <person name="Pati A."/>
            <person name="Chen A."/>
            <person name="Palaniappan K."/>
            <person name="Land M."/>
            <person name="Hauser L."/>
            <person name="Brambilla E.M."/>
            <person name="Kotsyurbenko O."/>
            <person name="Rohde M."/>
            <person name="Tindall B.J."/>
            <person name="Abt B."/>
            <person name="Goker M."/>
            <person name="Detter J.C."/>
            <person name="Woyke T."/>
            <person name="Bristow J."/>
            <person name="Eisen J.A."/>
            <person name="Markowitz V."/>
            <person name="Hugenholtz P."/>
            <person name="Klenk H.P."/>
            <person name="Kyrpides N.C."/>
        </authorList>
    </citation>
    <scope>NUCLEOTIDE SEQUENCE [LARGE SCALE GENOMIC DNA]</scope>
    <source>
        <strain evidence="3">ATCC 51119 / DSM 12145 / JCM 21818 / LMG 10337 / NBRC 100064 / NCIMB 13643</strain>
    </source>
</reference>
<dbReference type="HOGENOM" id="CLU_109786_0_0_10"/>
<name>F0S7Z4_PSESL</name>
<keyword evidence="1" id="KW-0732">Signal</keyword>
<evidence type="ECO:0000256" key="1">
    <source>
        <dbReference type="SAM" id="SignalP"/>
    </source>
</evidence>
<protein>
    <recommendedName>
        <fullName evidence="4">Outer membrane protein beta-barrel domain-containing protein</fullName>
    </recommendedName>
</protein>
<accession>F0S7Z4</accession>
<keyword evidence="3" id="KW-1185">Reference proteome</keyword>
<organism evidence="2 3">
    <name type="scientific">Pseudopedobacter saltans (strain ATCC 51119 / DSM 12145 / JCM 21818 / CCUG 39354 / LMG 10337 / NBRC 100064 / NCIMB 13643)</name>
    <name type="common">Pedobacter saltans</name>
    <dbReference type="NCBI Taxonomy" id="762903"/>
    <lineage>
        <taxon>Bacteria</taxon>
        <taxon>Pseudomonadati</taxon>
        <taxon>Bacteroidota</taxon>
        <taxon>Sphingobacteriia</taxon>
        <taxon>Sphingobacteriales</taxon>
        <taxon>Sphingobacteriaceae</taxon>
        <taxon>Pseudopedobacter</taxon>
    </lineage>
</organism>
<proteinExistence type="predicted"/>
<dbReference type="OrthoDB" id="791021at2"/>
<dbReference type="AlphaFoldDB" id="F0S7Z4"/>
<dbReference type="KEGG" id="psn:Pedsa_0639"/>
<gene>
    <name evidence="2" type="ordered locus">Pedsa_0639</name>
</gene>
<sequence length="173" mass="18623">MIRNSVKMLAVAAMVTFCAGNINAQQSNPDGTRTRLGVALGLGVPTKDYADFVIAPDIRLQHDLVGRTSLTLTTGYYGFIGKPKINGETIGTDMIPLKAGAKFFFGNTFYVQPELGAAFATKSGYGTSFVWAPNIGYANQKWDVGLRYEGFERNGGSNGMVAVRAAYSFNLSK</sequence>
<evidence type="ECO:0000313" key="3">
    <source>
        <dbReference type="Proteomes" id="UP000000310"/>
    </source>
</evidence>